<gene>
    <name evidence="1" type="ORF">AK812_SmicGene583</name>
</gene>
<dbReference type="OrthoDB" id="10494635at2759"/>
<reference evidence="1 2" key="1">
    <citation type="submission" date="2016-02" db="EMBL/GenBank/DDBJ databases">
        <title>Genome analysis of coral dinoflagellate symbionts highlights evolutionary adaptations to a symbiotic lifestyle.</title>
        <authorList>
            <person name="Aranda M."/>
            <person name="Li Y."/>
            <person name="Liew Y.J."/>
            <person name="Baumgarten S."/>
            <person name="Simakov O."/>
            <person name="Wilson M."/>
            <person name="Piel J."/>
            <person name="Ashoor H."/>
            <person name="Bougouffa S."/>
            <person name="Bajic V.B."/>
            <person name="Ryu T."/>
            <person name="Ravasi T."/>
            <person name="Bayer T."/>
            <person name="Micklem G."/>
            <person name="Kim H."/>
            <person name="Bhak J."/>
            <person name="Lajeunesse T.C."/>
            <person name="Voolstra C.R."/>
        </authorList>
    </citation>
    <scope>NUCLEOTIDE SEQUENCE [LARGE SCALE GENOMIC DNA]</scope>
    <source>
        <strain evidence="1 2">CCMP2467</strain>
    </source>
</reference>
<name>A0A1Q9F6A3_SYMMI</name>
<accession>A0A1Q9F6A3</accession>
<organism evidence="1 2">
    <name type="scientific">Symbiodinium microadriaticum</name>
    <name type="common">Dinoflagellate</name>
    <name type="synonym">Zooxanthella microadriatica</name>
    <dbReference type="NCBI Taxonomy" id="2951"/>
    <lineage>
        <taxon>Eukaryota</taxon>
        <taxon>Sar</taxon>
        <taxon>Alveolata</taxon>
        <taxon>Dinophyceae</taxon>
        <taxon>Suessiales</taxon>
        <taxon>Symbiodiniaceae</taxon>
        <taxon>Symbiodinium</taxon>
    </lineage>
</organism>
<evidence type="ECO:0000313" key="1">
    <source>
        <dbReference type="EMBL" id="OLQ15196.1"/>
    </source>
</evidence>
<sequence length="180" mass="19494">MGQLASTWAMDIYASCQLQELYLEDHGTMSVRCLAKVLKQEAAQHVNMASAARVSALEVNMASAARVSALEAVETQLTGVQTDPVHAPRFWRFVEGLLGRFSASVELPFVVLGCWLARMFMLKDKAAFASLDTRLREAAGAAADNTPQVASTQSSALLAIHAVASKKWDDARRLAAWTAL</sequence>
<keyword evidence="2" id="KW-1185">Reference proteome</keyword>
<comment type="caution">
    <text evidence="1">The sequence shown here is derived from an EMBL/GenBank/DDBJ whole genome shotgun (WGS) entry which is preliminary data.</text>
</comment>
<dbReference type="EMBL" id="LSRX01000006">
    <property type="protein sequence ID" value="OLQ15196.1"/>
    <property type="molecule type" value="Genomic_DNA"/>
</dbReference>
<evidence type="ECO:0000313" key="2">
    <source>
        <dbReference type="Proteomes" id="UP000186817"/>
    </source>
</evidence>
<dbReference type="Proteomes" id="UP000186817">
    <property type="component" value="Unassembled WGS sequence"/>
</dbReference>
<dbReference type="AlphaFoldDB" id="A0A1Q9F6A3"/>
<proteinExistence type="predicted"/>
<protein>
    <submittedName>
        <fullName evidence="1">Uncharacterized protein</fullName>
    </submittedName>
</protein>